<evidence type="ECO:0000313" key="3">
    <source>
        <dbReference type="Proteomes" id="UP000186817"/>
    </source>
</evidence>
<keyword evidence="3" id="KW-1185">Reference proteome</keyword>
<proteinExistence type="predicted"/>
<protein>
    <recommendedName>
        <fullName evidence="4">SWIM-type domain-containing protein</fullName>
    </recommendedName>
</protein>
<dbReference type="Proteomes" id="UP000186817">
    <property type="component" value="Unassembled WGS sequence"/>
</dbReference>
<name>A0A1Q9DZR7_SYMMI</name>
<evidence type="ECO:0000313" key="2">
    <source>
        <dbReference type="EMBL" id="OLQ00676.1"/>
    </source>
</evidence>
<feature type="region of interest" description="Disordered" evidence="1">
    <location>
        <begin position="323"/>
        <end position="344"/>
    </location>
</feature>
<gene>
    <name evidence="2" type="ORF">AK812_SmicGene16630</name>
</gene>
<accession>A0A1Q9DZR7</accession>
<evidence type="ECO:0008006" key="4">
    <source>
        <dbReference type="Google" id="ProtNLM"/>
    </source>
</evidence>
<comment type="caution">
    <text evidence="2">The sequence shown here is derived from an EMBL/GenBank/DDBJ whole genome shotgun (WGS) entry which is preliminary data.</text>
</comment>
<dbReference type="AlphaFoldDB" id="A0A1Q9DZR7"/>
<sequence length="548" mass="59823">MPATAREQYRVTNPILTDDGHVLCASWWASYTRLQPGSASSTQSVEAYHASGGRTALVATLDKQAASRNRPAELRRLAPLPFFQALQEAVTAIGQQVLKRPPHSLIDLPDREDPVVRSDSRLALVGRSIAAELFKRRDQIRAVSLAPDSTAFVLRRSLLRWDPDETLPAKGTYHALLLAENAIAVADAQDCARMATETDGHALMQVWQRRKIVSGRVTSTYALNLQQCMHFRYDIVVVLSGAAASSLWSIPLHRCLCPCLPFALGATCEHARVVTSIIANDRSLEVVAETRVGRPLSVSYSASRGATSGQLFQAARSAEHTRASQAALASQRSPFPPTISESSATCLRSDEAARRVPPILNESPEPSAASRGPTEYRTDFAKVQAIMGDHTLPPQVNIYKNERNQAWVAMHAGKTIRGSHASLNLHGTDEAAIAHAWARVQATFPGQMICYWDARTNLLKAQSDCRPGDPTADVGRVPGLVRWSSDLWSLGSCARCSFVFRFSGLVVPWSFGPVVLWSAGPRVLRSLVLLVLARLFSVVLWLTGCLVL</sequence>
<reference evidence="2 3" key="1">
    <citation type="submission" date="2016-02" db="EMBL/GenBank/DDBJ databases">
        <title>Genome analysis of coral dinoflagellate symbionts highlights evolutionary adaptations to a symbiotic lifestyle.</title>
        <authorList>
            <person name="Aranda M."/>
            <person name="Li Y."/>
            <person name="Liew Y.J."/>
            <person name="Baumgarten S."/>
            <person name="Simakov O."/>
            <person name="Wilson M."/>
            <person name="Piel J."/>
            <person name="Ashoor H."/>
            <person name="Bougouffa S."/>
            <person name="Bajic V.B."/>
            <person name="Ryu T."/>
            <person name="Ravasi T."/>
            <person name="Bayer T."/>
            <person name="Micklem G."/>
            <person name="Kim H."/>
            <person name="Bhak J."/>
            <person name="Lajeunesse T.C."/>
            <person name="Voolstra C.R."/>
        </authorList>
    </citation>
    <scope>NUCLEOTIDE SEQUENCE [LARGE SCALE GENOMIC DNA]</scope>
    <source>
        <strain evidence="2 3">CCMP2467</strain>
    </source>
</reference>
<dbReference type="EMBL" id="LSRX01000320">
    <property type="protein sequence ID" value="OLQ00676.1"/>
    <property type="molecule type" value="Genomic_DNA"/>
</dbReference>
<feature type="compositionally biased region" description="Low complexity" evidence="1">
    <location>
        <begin position="323"/>
        <end position="333"/>
    </location>
</feature>
<dbReference type="OrthoDB" id="411399at2759"/>
<evidence type="ECO:0000256" key="1">
    <source>
        <dbReference type="SAM" id="MobiDB-lite"/>
    </source>
</evidence>
<organism evidence="2 3">
    <name type="scientific">Symbiodinium microadriaticum</name>
    <name type="common">Dinoflagellate</name>
    <name type="synonym">Zooxanthella microadriatica</name>
    <dbReference type="NCBI Taxonomy" id="2951"/>
    <lineage>
        <taxon>Eukaryota</taxon>
        <taxon>Sar</taxon>
        <taxon>Alveolata</taxon>
        <taxon>Dinophyceae</taxon>
        <taxon>Suessiales</taxon>
        <taxon>Symbiodiniaceae</taxon>
        <taxon>Symbiodinium</taxon>
    </lineage>
</organism>